<dbReference type="AlphaFoldDB" id="A0A2U8E030"/>
<feature type="domain" description="Autotransporter" evidence="2">
    <location>
        <begin position="625"/>
        <end position="894"/>
    </location>
</feature>
<dbReference type="InterPro" id="IPR036709">
    <property type="entry name" value="Autotransporte_beta_dom_sf"/>
</dbReference>
<dbReference type="InterPro" id="IPR006315">
    <property type="entry name" value="OM_autotransptr_brl_dom"/>
</dbReference>
<dbReference type="PROSITE" id="PS51208">
    <property type="entry name" value="AUTOTRANSPORTER"/>
    <property type="match status" value="1"/>
</dbReference>
<dbReference type="InterPro" id="IPR005546">
    <property type="entry name" value="Autotransporte_beta"/>
</dbReference>
<name>A0A2U8E030_9BACT</name>
<dbReference type="NCBIfam" id="TIGR01414">
    <property type="entry name" value="autotrans_barl"/>
    <property type="match status" value="1"/>
</dbReference>
<dbReference type="SUPFAM" id="SSF51126">
    <property type="entry name" value="Pectin lyase-like"/>
    <property type="match status" value="1"/>
</dbReference>
<protein>
    <recommendedName>
        <fullName evidence="2">Autotransporter domain-containing protein</fullName>
    </recommendedName>
</protein>
<dbReference type="Proteomes" id="UP000244896">
    <property type="component" value="Chromosome"/>
</dbReference>
<dbReference type="OrthoDB" id="90621at2"/>
<dbReference type="KEGG" id="elut:CKA38_01785"/>
<proteinExistence type="predicted"/>
<dbReference type="Gene3D" id="2.160.20.20">
    <property type="match status" value="1"/>
</dbReference>
<dbReference type="EMBL" id="CP023004">
    <property type="protein sequence ID" value="AWI08161.1"/>
    <property type="molecule type" value="Genomic_DNA"/>
</dbReference>
<gene>
    <name evidence="3" type="ORF">CKA38_01785</name>
</gene>
<dbReference type="RefSeq" id="WP_108823966.1">
    <property type="nucleotide sequence ID" value="NZ_CP023004.1"/>
</dbReference>
<keyword evidence="1" id="KW-0732">Signal</keyword>
<dbReference type="GO" id="GO:0019867">
    <property type="term" value="C:outer membrane"/>
    <property type="evidence" value="ECO:0007669"/>
    <property type="project" value="InterPro"/>
</dbReference>
<evidence type="ECO:0000313" key="3">
    <source>
        <dbReference type="EMBL" id="AWI08161.1"/>
    </source>
</evidence>
<dbReference type="InterPro" id="IPR011050">
    <property type="entry name" value="Pectin_lyase_fold/virulence"/>
</dbReference>
<reference evidence="3 4" key="1">
    <citation type="journal article" date="2018" name="Syst. Appl. Microbiol.">
        <title>Ereboglobus luteus gen. nov. sp. nov. from cockroach guts, and new insights into the oxygen relationship of the genera Opitutus and Didymococcus (Verrucomicrobia: Opitutaceae).</title>
        <authorList>
            <person name="Tegtmeier D."/>
            <person name="Belitz A."/>
            <person name="Radek R."/>
            <person name="Heimerl T."/>
            <person name="Brune A."/>
        </authorList>
    </citation>
    <scope>NUCLEOTIDE SEQUENCE [LARGE SCALE GENOMIC DNA]</scope>
    <source>
        <strain evidence="3 4">Ho45</strain>
    </source>
</reference>
<dbReference type="InterPro" id="IPR012332">
    <property type="entry name" value="Autotransporter_pectin_lyase_C"/>
</dbReference>
<keyword evidence="4" id="KW-1185">Reference proteome</keyword>
<dbReference type="Pfam" id="PF03797">
    <property type="entry name" value="Autotransporter"/>
    <property type="match status" value="1"/>
</dbReference>
<dbReference type="SMART" id="SM00869">
    <property type="entry name" value="Autotransporter"/>
    <property type="match status" value="1"/>
</dbReference>
<evidence type="ECO:0000259" key="2">
    <source>
        <dbReference type="PROSITE" id="PS51208"/>
    </source>
</evidence>
<evidence type="ECO:0000313" key="4">
    <source>
        <dbReference type="Proteomes" id="UP000244896"/>
    </source>
</evidence>
<accession>A0A2U8E030</accession>
<evidence type="ECO:0000256" key="1">
    <source>
        <dbReference type="SAM" id="SignalP"/>
    </source>
</evidence>
<dbReference type="SUPFAM" id="SSF103515">
    <property type="entry name" value="Autotransporter"/>
    <property type="match status" value="1"/>
</dbReference>
<feature type="signal peptide" evidence="1">
    <location>
        <begin position="1"/>
        <end position="31"/>
    </location>
</feature>
<sequence>MNTPVRRLNPTLKLAAALVALCAAGAAVARAAEQYRHSFQNSLVTSDTMWVIQTGTYYMSPGSWTLTGIDFTNTNQAGAYIDTSAIDANANATYSTTVTFRNVTAHAGGATSALRRQAVSVRNGATINIFSGTLTKEHADTVIDSSEAVNVTGRSTFHGEDILIQAIAPRVRALNIASDSVNKVTLVSSTLTTTGSAAALNFAGAGRAYLDNVAIATTGNSAPGVQFARSIALLDYDGGTIRTTGENSSGLWLGAGNVATHVKAVLKNVDVRADQGAALDINTHIPDLLEGPTIPENGSVGSTGLYEVALENSTLSGALGSIRITSSATNGAATASAEIPTRAIITLQSSTLAGDVSVRSAARLELTLADSRLDGSLRAFDNTAGILNLSGATTITGTLAATGAATLEINLDNHTLAAPIHLGDTAGASINAGADSRVAAPITVDPGATLRFNLAGAGAFRAGTVNLSGRLRISGPAILDEPLALNGSDATIIFANAAGDDLTLAAGATGTASLVVESLAPGALGQSQIRLVVDETGSLSANTFTLAGSGTIDLGLATYTLENSGSGAYLVIGSPASGGYIGSLLNITAAAPAAFLGSLDPVHSHLASRREAIGGPLSPVRKPIAKGDSGSLWMRFRAGSLSADSDNLFTSFDQTTTALVVGGDINWDTASGDSITAGAFADLSNAEFDFPGSADGRTRSVAGGLYASWFHHSGWFATATARLDSLKHKLDTPAADLRARYNNHAVGGAVEFGRGIAWRAWWFEPALQAAFVYIDSAKFTTQSAAAENRAGVNIGSTRAVRALAALRASRTFGEGPFSLHARLAAVHTDASGGSVRAAGFSSFTRQLEGWSGEASIGAACNLGAFGRVSAECGHTLADDYDRPWTLSIGYSYAW</sequence>
<organism evidence="3 4">
    <name type="scientific">Ereboglobus luteus</name>
    <dbReference type="NCBI Taxonomy" id="1796921"/>
    <lineage>
        <taxon>Bacteria</taxon>
        <taxon>Pseudomonadati</taxon>
        <taxon>Verrucomicrobiota</taxon>
        <taxon>Opitutia</taxon>
        <taxon>Opitutales</taxon>
        <taxon>Opitutaceae</taxon>
        <taxon>Ereboglobus</taxon>
    </lineage>
</organism>
<dbReference type="Gene3D" id="2.40.128.130">
    <property type="entry name" value="Autotransporter beta-domain"/>
    <property type="match status" value="1"/>
</dbReference>
<feature type="chain" id="PRO_5016059735" description="Autotransporter domain-containing protein" evidence="1">
    <location>
        <begin position="32"/>
        <end position="894"/>
    </location>
</feature>